<dbReference type="PANTHER" id="PTHR33663">
    <property type="entry name" value="COILED-COIL DOMAIN-CONTAINING PROTEIN 177"/>
    <property type="match status" value="1"/>
</dbReference>
<sequence>LLPPPPSRVKERVAPACGLGAVWTSLLQGDAANPLLTSLKLSREPDRRRRVTCMSFLIMEERNSSSPVLRLDLDNFDSAAADRSRYVLTSPRSLESCARLGIKPVQLLIKSLNELIAERREVPFGVMGVMHESYERERLKLLRMCREERERIIQAEGDRQPGSAKASGLEVLSNTDQTGPVAYADLCLRGKSFSRSSCSVSAKKEPDRSTVSSTFNLGDFRRTPAAEMKLQRITKNINKEMCVTVSERDCKIAALMLARHEEEQARLKLCQQEEQERQDMRRREEAQHAEAERMRRKKLRQRSKQWHKELEARRRLREAQEKDRAGKLEKEAMLQEARWRRLKEDVDAQRREKMEAAQRDAEGRKHHQEKLLRQKEEGEEKMREREMQVAAEREENAKKRKLLQEKKEHKRLQEENRKELLRHILLKQQAAQRMEEEEEHMRTTLERKFHLSGEKRARAAEARLKELQERAAQEEEQVQRVQLKAELQSIQQLTHKQILAHLSQRRMERAVLQASEQQRSRAQQVQKDNRRRQLLHQRLRESLQREEEAMCKLRENYVSMKEWKRERLQRQQKQIQEEARRQARASFHMRERVKQHTSSRTFDRMALEAQLTASISHIKL</sequence>
<evidence type="ECO:0000313" key="3">
    <source>
        <dbReference type="Ensembl" id="ENSSFAP00005025040.1"/>
    </source>
</evidence>
<organism evidence="3 4">
    <name type="scientific">Salarias fasciatus</name>
    <name type="common">Jewelled blenny</name>
    <name type="synonym">Blennius fasciatus</name>
    <dbReference type="NCBI Taxonomy" id="181472"/>
    <lineage>
        <taxon>Eukaryota</taxon>
        <taxon>Metazoa</taxon>
        <taxon>Chordata</taxon>
        <taxon>Craniata</taxon>
        <taxon>Vertebrata</taxon>
        <taxon>Euteleostomi</taxon>
        <taxon>Actinopterygii</taxon>
        <taxon>Neopterygii</taxon>
        <taxon>Teleostei</taxon>
        <taxon>Neoteleostei</taxon>
        <taxon>Acanthomorphata</taxon>
        <taxon>Ovalentaria</taxon>
        <taxon>Blenniimorphae</taxon>
        <taxon>Blenniiformes</taxon>
        <taxon>Blennioidei</taxon>
        <taxon>Blenniidae</taxon>
        <taxon>Salariinae</taxon>
        <taxon>Salarias</taxon>
    </lineage>
</organism>
<dbReference type="OMA" id="RVMHESY"/>
<evidence type="ECO:0000313" key="4">
    <source>
        <dbReference type="Proteomes" id="UP000472267"/>
    </source>
</evidence>
<reference evidence="3" key="2">
    <citation type="submission" date="2025-08" db="UniProtKB">
        <authorList>
            <consortium name="Ensembl"/>
        </authorList>
    </citation>
    <scope>IDENTIFICATION</scope>
</reference>
<proteinExistence type="predicted"/>
<evidence type="ECO:0000256" key="2">
    <source>
        <dbReference type="SAM" id="MobiDB-lite"/>
    </source>
</evidence>
<feature type="compositionally biased region" description="Low complexity" evidence="2">
    <location>
        <begin position="513"/>
        <end position="526"/>
    </location>
</feature>
<dbReference type="InParanoid" id="A0A672H7K1"/>
<dbReference type="PANTHER" id="PTHR33663:SF3">
    <property type="entry name" value="COILED-COIL DOMAIN-CONTAINING PROTEIN 185"/>
    <property type="match status" value="1"/>
</dbReference>
<dbReference type="Pfam" id="PF15558">
    <property type="entry name" value="DUF4659"/>
    <property type="match status" value="1"/>
</dbReference>
<accession>A0A672H7K1</accession>
<feature type="coiled-coil region" evidence="1">
    <location>
        <begin position="558"/>
        <end position="585"/>
    </location>
</feature>
<feature type="compositionally biased region" description="Basic and acidic residues" evidence="2">
    <location>
        <begin position="306"/>
        <end position="329"/>
    </location>
</feature>
<feature type="region of interest" description="Disordered" evidence="2">
    <location>
        <begin position="351"/>
        <end position="413"/>
    </location>
</feature>
<feature type="compositionally biased region" description="Basic and acidic residues" evidence="2">
    <location>
        <begin position="278"/>
        <end position="293"/>
    </location>
</feature>
<dbReference type="AlphaFoldDB" id="A0A672H7K1"/>
<feature type="compositionally biased region" description="Basic residues" evidence="2">
    <location>
        <begin position="294"/>
        <end position="305"/>
    </location>
</feature>
<feature type="region of interest" description="Disordered" evidence="2">
    <location>
        <begin position="278"/>
        <end position="329"/>
    </location>
</feature>
<keyword evidence="4" id="KW-1185">Reference proteome</keyword>
<name>A0A672H7K1_SALFA</name>
<keyword evidence="1" id="KW-0175">Coiled coil</keyword>
<dbReference type="Proteomes" id="UP000472267">
    <property type="component" value="Chromosome 13"/>
</dbReference>
<feature type="region of interest" description="Disordered" evidence="2">
    <location>
        <begin position="513"/>
        <end position="532"/>
    </location>
</feature>
<evidence type="ECO:0000256" key="1">
    <source>
        <dbReference type="SAM" id="Coils"/>
    </source>
</evidence>
<reference evidence="3" key="3">
    <citation type="submission" date="2025-09" db="UniProtKB">
        <authorList>
            <consortium name="Ensembl"/>
        </authorList>
    </citation>
    <scope>IDENTIFICATION</scope>
</reference>
<protein>
    <recommendedName>
        <fullName evidence="5">Coiled-coil domain containing 177</fullName>
    </recommendedName>
</protein>
<dbReference type="InterPro" id="IPR029090">
    <property type="entry name" value="DUF4659"/>
</dbReference>
<evidence type="ECO:0008006" key="5">
    <source>
        <dbReference type="Google" id="ProtNLM"/>
    </source>
</evidence>
<reference evidence="3" key="1">
    <citation type="submission" date="2019-06" db="EMBL/GenBank/DDBJ databases">
        <authorList>
            <consortium name="Wellcome Sanger Institute Data Sharing"/>
        </authorList>
    </citation>
    <scope>NUCLEOTIDE SEQUENCE [LARGE SCALE GENOMIC DNA]</scope>
</reference>
<dbReference type="Ensembl" id="ENSSFAT00005026049.1">
    <property type="protein sequence ID" value="ENSSFAP00005025040.1"/>
    <property type="gene ID" value="ENSSFAG00005012891.1"/>
</dbReference>